<comment type="cofactor">
    <cofactor evidence="1">
        <name>FMN</name>
        <dbReference type="ChEBI" id="CHEBI:58210"/>
    </cofactor>
</comment>
<dbReference type="PANTHER" id="PTHR10851">
    <property type="entry name" value="PYRIDOXINE-5-PHOSPHATE OXIDASE"/>
    <property type="match status" value="1"/>
</dbReference>
<gene>
    <name evidence="8" type="primary">pdxH_2</name>
    <name evidence="8" type="ORF">NRB56_10560</name>
</gene>
<dbReference type="GO" id="GO:0010181">
    <property type="term" value="F:FMN binding"/>
    <property type="evidence" value="ECO:0007669"/>
    <property type="project" value="InterPro"/>
</dbReference>
<evidence type="ECO:0000256" key="2">
    <source>
        <dbReference type="ARBA" id="ARBA00007301"/>
    </source>
</evidence>
<evidence type="ECO:0000256" key="1">
    <source>
        <dbReference type="ARBA" id="ARBA00001917"/>
    </source>
</evidence>
<evidence type="ECO:0000313" key="9">
    <source>
        <dbReference type="Proteomes" id="UP000431401"/>
    </source>
</evidence>
<evidence type="ECO:0000259" key="7">
    <source>
        <dbReference type="Pfam" id="PF10590"/>
    </source>
</evidence>
<dbReference type="GO" id="GO:0004733">
    <property type="term" value="F:pyridoxamine phosphate oxidase activity"/>
    <property type="evidence" value="ECO:0007669"/>
    <property type="project" value="UniProtKB-EC"/>
</dbReference>
<dbReference type="InterPro" id="IPR012349">
    <property type="entry name" value="Split_barrel_FMN-bd"/>
</dbReference>
<evidence type="ECO:0000256" key="5">
    <source>
        <dbReference type="ARBA" id="ARBA00023002"/>
    </source>
</evidence>
<dbReference type="Proteomes" id="UP000431401">
    <property type="component" value="Unassembled WGS sequence"/>
</dbReference>
<sequence length="204" mass="22353">MITSSMAFGRDCAPAEFTTIDPIRLAGLWIPEPGSAPPPLMALATVGADGYPRVRHVLLSEFADGAVYFHTDADSAKVGELRDRPYAAVAVAWPEVGRQLLVRGAVTRATAAEERAVYARRGRYLQLLAWLNTPEQATLPVEARHAAWAEFDAAHADLEPPGTWAGFAVRPEEFVFWRGDPDGPSQRTRYRRTGTAWNVEVLPG</sequence>
<protein>
    <submittedName>
        <fullName evidence="8">Pyridoxine/pyridoxamine 5'-phosphate oxidase</fullName>
        <ecNumber evidence="8">1.4.3.5</ecNumber>
    </submittedName>
</protein>
<dbReference type="RefSeq" id="WP_153339330.1">
    <property type="nucleotide sequence ID" value="NZ_WEGI01000002.1"/>
</dbReference>
<dbReference type="EMBL" id="WEGI01000002">
    <property type="protein sequence ID" value="MQY25499.1"/>
    <property type="molecule type" value="Genomic_DNA"/>
</dbReference>
<dbReference type="InterPro" id="IPR019576">
    <property type="entry name" value="Pyridoxamine_oxidase_dimer_C"/>
</dbReference>
<evidence type="ECO:0000256" key="3">
    <source>
        <dbReference type="ARBA" id="ARBA00022630"/>
    </source>
</evidence>
<dbReference type="InterPro" id="IPR011576">
    <property type="entry name" value="Pyridox_Oxase_N"/>
</dbReference>
<dbReference type="PANTHER" id="PTHR10851:SF0">
    <property type="entry name" value="PYRIDOXINE-5'-PHOSPHATE OXIDASE"/>
    <property type="match status" value="1"/>
</dbReference>
<accession>A0A7K0DIG8</accession>
<comment type="caution">
    <text evidence="8">The sequence shown here is derived from an EMBL/GenBank/DDBJ whole genome shotgun (WGS) entry which is preliminary data.</text>
</comment>
<feature type="domain" description="Pyridoxamine 5'-phosphate oxidase N-terminal" evidence="6">
    <location>
        <begin position="38"/>
        <end position="136"/>
    </location>
</feature>
<proteinExistence type="inferred from homology"/>
<comment type="similarity">
    <text evidence="2">Belongs to the pyridoxamine 5'-phosphate oxidase family.</text>
</comment>
<dbReference type="InterPro" id="IPR000659">
    <property type="entry name" value="Pyridox_Oxase"/>
</dbReference>
<keyword evidence="9" id="KW-1185">Reference proteome</keyword>
<reference evidence="8 9" key="1">
    <citation type="submission" date="2019-10" db="EMBL/GenBank/DDBJ databases">
        <title>Nocardia macrotermitis sp. nov. and Nocardia aurantia sp. nov., isolated from the gut of fungus growing-termite Macrotermes natalensis.</title>
        <authorList>
            <person name="Benndorf R."/>
            <person name="Schwitalla J."/>
            <person name="Martin K."/>
            <person name="De Beer W."/>
            <person name="Kaster A.-K."/>
            <person name="Vollmers J."/>
            <person name="Poulsen M."/>
            <person name="Beemelmanns C."/>
        </authorList>
    </citation>
    <scope>NUCLEOTIDE SEQUENCE [LARGE SCALE GENOMIC DNA]</scope>
    <source>
        <strain evidence="8 9">RB56</strain>
    </source>
</reference>
<name>A0A7K0DIG8_9NOCA</name>
<dbReference type="EC" id="1.4.3.5" evidence="8"/>
<dbReference type="Pfam" id="PF01243">
    <property type="entry name" value="PNPOx_N"/>
    <property type="match status" value="1"/>
</dbReference>
<dbReference type="GO" id="GO:0008615">
    <property type="term" value="P:pyridoxine biosynthetic process"/>
    <property type="evidence" value="ECO:0007669"/>
    <property type="project" value="InterPro"/>
</dbReference>
<evidence type="ECO:0000256" key="4">
    <source>
        <dbReference type="ARBA" id="ARBA00022643"/>
    </source>
</evidence>
<keyword evidence="5 8" id="KW-0560">Oxidoreductase</keyword>
<keyword evidence="4" id="KW-0288">FMN</keyword>
<feature type="domain" description="Pyridoxine 5'-phosphate oxidase dimerisation C-terminal" evidence="7">
    <location>
        <begin position="164"/>
        <end position="202"/>
    </location>
</feature>
<keyword evidence="3" id="KW-0285">Flavoprotein</keyword>
<evidence type="ECO:0000259" key="6">
    <source>
        <dbReference type="Pfam" id="PF01243"/>
    </source>
</evidence>
<dbReference type="AlphaFoldDB" id="A0A7K0DIG8"/>
<dbReference type="OrthoDB" id="9780392at2"/>
<dbReference type="Pfam" id="PF10590">
    <property type="entry name" value="PNP_phzG_C"/>
    <property type="match status" value="1"/>
</dbReference>
<dbReference type="Gene3D" id="2.30.110.10">
    <property type="entry name" value="Electron Transport, Fmn-binding Protein, Chain A"/>
    <property type="match status" value="1"/>
</dbReference>
<dbReference type="SUPFAM" id="SSF50475">
    <property type="entry name" value="FMN-binding split barrel"/>
    <property type="match status" value="1"/>
</dbReference>
<organism evidence="8 9">
    <name type="scientific">Nocardia aurantia</name>
    <dbReference type="NCBI Taxonomy" id="2585199"/>
    <lineage>
        <taxon>Bacteria</taxon>
        <taxon>Bacillati</taxon>
        <taxon>Actinomycetota</taxon>
        <taxon>Actinomycetes</taxon>
        <taxon>Mycobacteriales</taxon>
        <taxon>Nocardiaceae</taxon>
        <taxon>Nocardia</taxon>
    </lineage>
</organism>
<evidence type="ECO:0000313" key="8">
    <source>
        <dbReference type="EMBL" id="MQY25499.1"/>
    </source>
</evidence>